<name>A0A6G1JRQ6_9PLEO</name>
<gene>
    <name evidence="1" type="ORF">K504DRAFT_350528</name>
</gene>
<evidence type="ECO:0008006" key="3">
    <source>
        <dbReference type="Google" id="ProtNLM"/>
    </source>
</evidence>
<protein>
    <recommendedName>
        <fullName evidence="3">HTH luxR-type domain-containing protein</fullName>
    </recommendedName>
</protein>
<keyword evidence="2" id="KW-1185">Reference proteome</keyword>
<sequence>LTRDQRLQVRTLLLAGYYQDFIANLLGITRRQVSYAIASNYVTPIRRPSRP</sequence>
<dbReference type="OrthoDB" id="5405453at2759"/>
<organism evidence="1 2">
    <name type="scientific">Pleomassaria siparia CBS 279.74</name>
    <dbReference type="NCBI Taxonomy" id="1314801"/>
    <lineage>
        <taxon>Eukaryota</taxon>
        <taxon>Fungi</taxon>
        <taxon>Dikarya</taxon>
        <taxon>Ascomycota</taxon>
        <taxon>Pezizomycotina</taxon>
        <taxon>Dothideomycetes</taxon>
        <taxon>Pleosporomycetidae</taxon>
        <taxon>Pleosporales</taxon>
        <taxon>Pleomassariaceae</taxon>
        <taxon>Pleomassaria</taxon>
    </lineage>
</organism>
<dbReference type="AlphaFoldDB" id="A0A6G1JRQ6"/>
<proteinExistence type="predicted"/>
<feature type="non-terminal residue" evidence="1">
    <location>
        <position position="51"/>
    </location>
</feature>
<feature type="non-terminal residue" evidence="1">
    <location>
        <position position="1"/>
    </location>
</feature>
<dbReference type="EMBL" id="MU005790">
    <property type="protein sequence ID" value="KAF2702993.1"/>
    <property type="molecule type" value="Genomic_DNA"/>
</dbReference>
<evidence type="ECO:0000313" key="2">
    <source>
        <dbReference type="Proteomes" id="UP000799428"/>
    </source>
</evidence>
<reference evidence="1" key="1">
    <citation type="journal article" date="2020" name="Stud. Mycol.">
        <title>101 Dothideomycetes genomes: a test case for predicting lifestyles and emergence of pathogens.</title>
        <authorList>
            <person name="Haridas S."/>
            <person name="Albert R."/>
            <person name="Binder M."/>
            <person name="Bloem J."/>
            <person name="Labutti K."/>
            <person name="Salamov A."/>
            <person name="Andreopoulos B."/>
            <person name="Baker S."/>
            <person name="Barry K."/>
            <person name="Bills G."/>
            <person name="Bluhm B."/>
            <person name="Cannon C."/>
            <person name="Castanera R."/>
            <person name="Culley D."/>
            <person name="Daum C."/>
            <person name="Ezra D."/>
            <person name="Gonzalez J."/>
            <person name="Henrissat B."/>
            <person name="Kuo A."/>
            <person name="Liang C."/>
            <person name="Lipzen A."/>
            <person name="Lutzoni F."/>
            <person name="Magnuson J."/>
            <person name="Mondo S."/>
            <person name="Nolan M."/>
            <person name="Ohm R."/>
            <person name="Pangilinan J."/>
            <person name="Park H.-J."/>
            <person name="Ramirez L."/>
            <person name="Alfaro M."/>
            <person name="Sun H."/>
            <person name="Tritt A."/>
            <person name="Yoshinaga Y."/>
            <person name="Zwiers L.-H."/>
            <person name="Turgeon B."/>
            <person name="Goodwin S."/>
            <person name="Spatafora J."/>
            <person name="Crous P."/>
            <person name="Grigoriev I."/>
        </authorList>
    </citation>
    <scope>NUCLEOTIDE SEQUENCE</scope>
    <source>
        <strain evidence="1">CBS 279.74</strain>
    </source>
</reference>
<accession>A0A6G1JRQ6</accession>
<evidence type="ECO:0000313" key="1">
    <source>
        <dbReference type="EMBL" id="KAF2702993.1"/>
    </source>
</evidence>
<dbReference type="Proteomes" id="UP000799428">
    <property type="component" value="Unassembled WGS sequence"/>
</dbReference>